<comment type="subcellular location">
    <subcellularLocation>
        <location evidence="2">Cell projection</location>
        <location evidence="2">Dendrite</location>
    </subcellularLocation>
    <subcellularLocation>
        <location evidence="1">Cytoplasm</location>
        <location evidence="1">Cytoskeleton</location>
        <location evidence="1">Microtubule organizing center</location>
        <location evidence="1">Centrosome</location>
        <location evidence="1">Centriole</location>
    </subcellularLocation>
</comment>
<dbReference type="GO" id="GO:0004674">
    <property type="term" value="F:protein serine/threonine kinase activity"/>
    <property type="evidence" value="ECO:0007669"/>
    <property type="project" value="UniProtKB-KW"/>
</dbReference>
<dbReference type="InterPro" id="IPR000959">
    <property type="entry name" value="POLO_box_dom"/>
</dbReference>
<dbReference type="Gene3D" id="3.30.1120.30">
    <property type="entry name" value="POLO box domain"/>
    <property type="match status" value="2"/>
</dbReference>
<dbReference type="Pfam" id="PF00659">
    <property type="entry name" value="POLO_box"/>
    <property type="match status" value="2"/>
</dbReference>
<keyword evidence="5" id="KW-0597">Phosphoprotein</keyword>
<feature type="domain" description="POLO box" evidence="19">
    <location>
        <begin position="440"/>
        <end position="518"/>
    </location>
</feature>
<dbReference type="PROSITE" id="PS50078">
    <property type="entry name" value="POLO_BOX"/>
    <property type="match status" value="2"/>
</dbReference>
<dbReference type="SUPFAM" id="SSF56112">
    <property type="entry name" value="Protein kinase-like (PK-like)"/>
    <property type="match status" value="1"/>
</dbReference>
<proteinExistence type="inferred from homology"/>
<dbReference type="AlphaFoldDB" id="A0A8C7ZIE7"/>
<evidence type="ECO:0000313" key="20">
    <source>
        <dbReference type="Ensembl" id="ENSOSIP00000041534.1"/>
    </source>
</evidence>
<evidence type="ECO:0000256" key="9">
    <source>
        <dbReference type="ARBA" id="ARBA00022777"/>
    </source>
</evidence>
<evidence type="ECO:0000256" key="17">
    <source>
        <dbReference type="SAM" id="MobiDB-lite"/>
    </source>
</evidence>
<evidence type="ECO:0000256" key="14">
    <source>
        <dbReference type="ARBA" id="ARBA00048347"/>
    </source>
</evidence>
<dbReference type="Ensembl" id="ENSOSIT00000043740.1">
    <property type="protein sequence ID" value="ENSOSIP00000041534.1"/>
    <property type="gene ID" value="ENSOSIG00000019681.1"/>
</dbReference>
<keyword evidence="11" id="KW-0206">Cytoskeleton</keyword>
<sequence>MEVQRSSGLQQINMCESTQRSCEPRRKRMDERGAPSEMARIITDPATGKCYCRGKVLGKGGFAKCYEMTDLSTSKVYAAKIIPHARVSKPHQREKIDREIELHRALNHRHVVHFYHHFEDKENIYILLEYCSRKSLAHILKARKVLTEPEVRYYLRQIVSGLKYLHEQEILHRDLKLGNFFVSESMELKVGDFGLAAKLEPVGNRRKTICGTPNYLSPEVLNKQGHGCESDIWALGCVMYTMLLGRPPFETTNLKETYKCIREARYSLPSSLSPQAKQLISNLLAKTPEDRPNLDHILRHDFFTQGFSPERLPVSCCHSAPDFHISSPAKSFFKKAAAALFGGKRDKVRYYETLNKLTKEEEEIYKLQHDLEKTVIGQQQSKNLSQVRKLFSICKSVSCLEDNTTGSVADTVATVLRGCLENMPTTNDIPLTSSSCSLQWVTKWVDYSNKYGFGYQLSDNTVGVLFNNGTHMSLLPDRKTIHYYAELGQCSVFPTCEVPEHFVGQVTVLKYFSLYMEENLMDGGDLGTVTDTHMPRLYLLQWLKSDRALMMLFNDGTFQVNFYHDHTKIILCCQREEYVLTYINEERVSKTYKLSSLLTSGCPTDLHQRLLYSLNMLLQRCS</sequence>
<dbReference type="GO" id="GO:0005737">
    <property type="term" value="C:cytoplasm"/>
    <property type="evidence" value="ECO:0007669"/>
    <property type="project" value="TreeGrafter"/>
</dbReference>
<evidence type="ECO:0000259" key="18">
    <source>
        <dbReference type="PROSITE" id="PS50011"/>
    </source>
</evidence>
<dbReference type="SUPFAM" id="SSF82615">
    <property type="entry name" value="Polo-box domain"/>
    <property type="match status" value="2"/>
</dbReference>
<organism evidence="20 21">
    <name type="scientific">Oryzias sinensis</name>
    <name type="common">Chinese medaka</name>
    <dbReference type="NCBI Taxonomy" id="183150"/>
    <lineage>
        <taxon>Eukaryota</taxon>
        <taxon>Metazoa</taxon>
        <taxon>Chordata</taxon>
        <taxon>Craniata</taxon>
        <taxon>Vertebrata</taxon>
        <taxon>Euteleostomi</taxon>
        <taxon>Actinopterygii</taxon>
        <taxon>Neopterygii</taxon>
        <taxon>Teleostei</taxon>
        <taxon>Neoteleostei</taxon>
        <taxon>Acanthomorphata</taxon>
        <taxon>Ovalentaria</taxon>
        <taxon>Atherinomorphae</taxon>
        <taxon>Beloniformes</taxon>
        <taxon>Adrianichthyidae</taxon>
        <taxon>Oryziinae</taxon>
        <taxon>Oryzias</taxon>
    </lineage>
</organism>
<keyword evidence="8 15" id="KW-0547">Nucleotide-binding</keyword>
<protein>
    <recommendedName>
        <fullName evidence="16">Serine/threonine-protein kinase PLK</fullName>
        <ecNumber evidence="16">2.7.11.21</ecNumber>
    </recommendedName>
    <alternativeName>
        <fullName evidence="16">Polo-like kinase</fullName>
    </alternativeName>
</protein>
<evidence type="ECO:0000256" key="1">
    <source>
        <dbReference type="ARBA" id="ARBA00004114"/>
    </source>
</evidence>
<evidence type="ECO:0000256" key="11">
    <source>
        <dbReference type="ARBA" id="ARBA00023212"/>
    </source>
</evidence>
<evidence type="ECO:0000256" key="12">
    <source>
        <dbReference type="ARBA" id="ARBA00023273"/>
    </source>
</evidence>
<comment type="similarity">
    <text evidence="16">Belongs to the protein kinase superfamily. Ser/Thr protein kinase family. CDC5/Polo subfamily.</text>
</comment>
<reference evidence="20" key="2">
    <citation type="submission" date="2025-09" db="UniProtKB">
        <authorList>
            <consortium name="Ensembl"/>
        </authorList>
    </citation>
    <scope>IDENTIFICATION</scope>
</reference>
<keyword evidence="21" id="KW-1185">Reference proteome</keyword>
<dbReference type="FunFam" id="3.30.200.20:FF:000091">
    <property type="entry name" value="Serine/threonine-protein kinase PLK"/>
    <property type="match status" value="1"/>
</dbReference>
<dbReference type="InterPro" id="IPR000719">
    <property type="entry name" value="Prot_kinase_dom"/>
</dbReference>
<name>A0A8C7ZIE7_9TELE</name>
<keyword evidence="4 16" id="KW-0723">Serine/threonine-protein kinase</keyword>
<dbReference type="GO" id="GO:0005524">
    <property type="term" value="F:ATP binding"/>
    <property type="evidence" value="ECO:0007669"/>
    <property type="project" value="UniProtKB-UniRule"/>
</dbReference>
<dbReference type="InterPro" id="IPR033695">
    <property type="entry name" value="POLO_box_2"/>
</dbReference>
<feature type="domain" description="Protein kinase" evidence="18">
    <location>
        <begin position="51"/>
        <end position="303"/>
    </location>
</feature>
<dbReference type="InterPro" id="IPR008271">
    <property type="entry name" value="Ser/Thr_kinase_AS"/>
</dbReference>
<dbReference type="GO" id="GO:0000922">
    <property type="term" value="C:spindle pole"/>
    <property type="evidence" value="ECO:0007669"/>
    <property type="project" value="TreeGrafter"/>
</dbReference>
<evidence type="ECO:0000256" key="10">
    <source>
        <dbReference type="ARBA" id="ARBA00022840"/>
    </source>
</evidence>
<dbReference type="SMART" id="SM00220">
    <property type="entry name" value="S_TKc"/>
    <property type="match status" value="1"/>
</dbReference>
<evidence type="ECO:0000256" key="13">
    <source>
        <dbReference type="ARBA" id="ARBA00047802"/>
    </source>
</evidence>
<evidence type="ECO:0000313" key="21">
    <source>
        <dbReference type="Proteomes" id="UP000694383"/>
    </source>
</evidence>
<dbReference type="GO" id="GO:0005634">
    <property type="term" value="C:nucleus"/>
    <property type="evidence" value="ECO:0007669"/>
    <property type="project" value="TreeGrafter"/>
</dbReference>
<evidence type="ECO:0000256" key="16">
    <source>
        <dbReference type="RuleBase" id="RU361162"/>
    </source>
</evidence>
<feature type="region of interest" description="Disordered" evidence="17">
    <location>
        <begin position="15"/>
        <end position="37"/>
    </location>
</feature>
<keyword evidence="10 15" id="KW-0067">ATP-binding</keyword>
<dbReference type="Proteomes" id="UP000694383">
    <property type="component" value="Unplaced"/>
</dbReference>
<dbReference type="GO" id="GO:0000776">
    <property type="term" value="C:kinetochore"/>
    <property type="evidence" value="ECO:0007669"/>
    <property type="project" value="TreeGrafter"/>
</dbReference>
<dbReference type="FunFam" id="1.10.510.10:FF:001498">
    <property type="entry name" value="Serine/threonine-protein kinase PLK"/>
    <property type="match status" value="1"/>
</dbReference>
<evidence type="ECO:0000256" key="8">
    <source>
        <dbReference type="ARBA" id="ARBA00022741"/>
    </source>
</evidence>
<dbReference type="PROSITE" id="PS00108">
    <property type="entry name" value="PROTEIN_KINASE_ST"/>
    <property type="match status" value="1"/>
</dbReference>
<dbReference type="PROSITE" id="PS00107">
    <property type="entry name" value="PROTEIN_KINASE_ATP"/>
    <property type="match status" value="1"/>
</dbReference>
<evidence type="ECO:0000256" key="7">
    <source>
        <dbReference type="ARBA" id="ARBA00022737"/>
    </source>
</evidence>
<dbReference type="CDD" id="cd13117">
    <property type="entry name" value="POLO_box_2"/>
    <property type="match status" value="1"/>
</dbReference>
<feature type="compositionally biased region" description="Basic and acidic residues" evidence="17">
    <location>
        <begin position="22"/>
        <end position="34"/>
    </location>
</feature>
<dbReference type="InterPro" id="IPR033701">
    <property type="entry name" value="POLO_box_1"/>
</dbReference>
<accession>A0A8C7ZIE7</accession>
<evidence type="ECO:0000256" key="3">
    <source>
        <dbReference type="ARBA" id="ARBA00022490"/>
    </source>
</evidence>
<dbReference type="Gene3D" id="1.10.510.10">
    <property type="entry name" value="Transferase(Phosphotransferase) domain 1"/>
    <property type="match status" value="1"/>
</dbReference>
<dbReference type="CDD" id="cd13118">
    <property type="entry name" value="POLO_box_1"/>
    <property type="match status" value="1"/>
</dbReference>
<dbReference type="GO" id="GO:0005813">
    <property type="term" value="C:centrosome"/>
    <property type="evidence" value="ECO:0007669"/>
    <property type="project" value="TreeGrafter"/>
</dbReference>
<dbReference type="GO" id="GO:0005814">
    <property type="term" value="C:centriole"/>
    <property type="evidence" value="ECO:0007669"/>
    <property type="project" value="UniProtKB-SubCell"/>
</dbReference>
<dbReference type="PANTHER" id="PTHR24345">
    <property type="entry name" value="SERINE/THREONINE-PROTEIN KINASE PLK"/>
    <property type="match status" value="1"/>
</dbReference>
<dbReference type="GeneTree" id="ENSGT00940000158739"/>
<keyword evidence="3" id="KW-0963">Cytoplasm</keyword>
<evidence type="ECO:0000259" key="19">
    <source>
        <dbReference type="PROSITE" id="PS50078"/>
    </source>
</evidence>
<dbReference type="Gene3D" id="3.30.200.20">
    <property type="entry name" value="Phosphorylase Kinase, domain 1"/>
    <property type="match status" value="1"/>
</dbReference>
<keyword evidence="12" id="KW-0966">Cell projection</keyword>
<dbReference type="PROSITE" id="PS50011">
    <property type="entry name" value="PROTEIN_KINASE_DOM"/>
    <property type="match status" value="1"/>
</dbReference>
<evidence type="ECO:0000256" key="6">
    <source>
        <dbReference type="ARBA" id="ARBA00022679"/>
    </source>
</evidence>
<evidence type="ECO:0000256" key="15">
    <source>
        <dbReference type="PROSITE-ProRule" id="PRU10141"/>
    </source>
</evidence>
<keyword evidence="6 16" id="KW-0808">Transferase</keyword>
<keyword evidence="7" id="KW-0677">Repeat</keyword>
<dbReference type="InterPro" id="IPR011009">
    <property type="entry name" value="Kinase-like_dom_sf"/>
</dbReference>
<evidence type="ECO:0000256" key="2">
    <source>
        <dbReference type="ARBA" id="ARBA00004279"/>
    </source>
</evidence>
<evidence type="ECO:0000256" key="5">
    <source>
        <dbReference type="ARBA" id="ARBA00022553"/>
    </source>
</evidence>
<dbReference type="InterPro" id="IPR017441">
    <property type="entry name" value="Protein_kinase_ATP_BS"/>
</dbReference>
<dbReference type="Pfam" id="PF00069">
    <property type="entry name" value="Pkinase"/>
    <property type="match status" value="1"/>
</dbReference>
<dbReference type="FunFam" id="3.30.1120.30:FF:000001">
    <property type="entry name" value="Serine/threonine-protein kinase PLK"/>
    <property type="match status" value="1"/>
</dbReference>
<dbReference type="InterPro" id="IPR036947">
    <property type="entry name" value="POLO_box_dom_sf"/>
</dbReference>
<dbReference type="PANTHER" id="PTHR24345:SF44">
    <property type="entry name" value="SERINE_THREONINE-PROTEIN KINASE PLK2"/>
    <property type="match status" value="1"/>
</dbReference>
<keyword evidence="9 16" id="KW-0418">Kinase</keyword>
<dbReference type="GO" id="GO:0007052">
    <property type="term" value="P:mitotic spindle organization"/>
    <property type="evidence" value="ECO:0007669"/>
    <property type="project" value="TreeGrafter"/>
</dbReference>
<reference evidence="20" key="1">
    <citation type="submission" date="2025-08" db="UniProtKB">
        <authorList>
            <consortium name="Ensembl"/>
        </authorList>
    </citation>
    <scope>IDENTIFICATION</scope>
</reference>
<feature type="binding site" evidence="15">
    <location>
        <position position="80"/>
    </location>
    <ligand>
        <name>ATP</name>
        <dbReference type="ChEBI" id="CHEBI:30616"/>
    </ligand>
</feature>
<dbReference type="GO" id="GO:0030425">
    <property type="term" value="C:dendrite"/>
    <property type="evidence" value="ECO:0007669"/>
    <property type="project" value="UniProtKB-SubCell"/>
</dbReference>
<dbReference type="EC" id="2.7.11.21" evidence="16"/>
<comment type="catalytic activity">
    <reaction evidence="13 16">
        <text>L-threonyl-[protein] + ATP = O-phospho-L-threonyl-[protein] + ADP + H(+)</text>
        <dbReference type="Rhea" id="RHEA:46608"/>
        <dbReference type="Rhea" id="RHEA-COMP:11060"/>
        <dbReference type="Rhea" id="RHEA-COMP:11605"/>
        <dbReference type="ChEBI" id="CHEBI:15378"/>
        <dbReference type="ChEBI" id="CHEBI:30013"/>
        <dbReference type="ChEBI" id="CHEBI:30616"/>
        <dbReference type="ChEBI" id="CHEBI:61977"/>
        <dbReference type="ChEBI" id="CHEBI:456216"/>
        <dbReference type="EC" id="2.7.11.21"/>
    </reaction>
</comment>
<evidence type="ECO:0000256" key="4">
    <source>
        <dbReference type="ARBA" id="ARBA00022527"/>
    </source>
</evidence>
<comment type="catalytic activity">
    <reaction evidence="14">
        <text>L-seryl-[protein] + ATP = O-phospho-L-seryl-[protein] + ADP + H(+)</text>
        <dbReference type="Rhea" id="RHEA:17989"/>
        <dbReference type="Rhea" id="RHEA-COMP:9863"/>
        <dbReference type="Rhea" id="RHEA-COMP:11604"/>
        <dbReference type="ChEBI" id="CHEBI:15378"/>
        <dbReference type="ChEBI" id="CHEBI:29999"/>
        <dbReference type="ChEBI" id="CHEBI:30616"/>
        <dbReference type="ChEBI" id="CHEBI:83421"/>
        <dbReference type="ChEBI" id="CHEBI:456216"/>
        <dbReference type="EC" id="2.7.11.21"/>
    </reaction>
</comment>
<feature type="domain" description="POLO box" evidence="19">
    <location>
        <begin position="538"/>
        <end position="622"/>
    </location>
</feature>